<feature type="region of interest" description="Disordered" evidence="4">
    <location>
        <begin position="187"/>
        <end position="220"/>
    </location>
</feature>
<evidence type="ECO:0000256" key="2">
    <source>
        <dbReference type="ARBA" id="ARBA00022694"/>
    </source>
</evidence>
<dbReference type="GO" id="GO:0005634">
    <property type="term" value="C:nucleus"/>
    <property type="evidence" value="ECO:0007669"/>
    <property type="project" value="TreeGrafter"/>
</dbReference>
<name>A0A5J9UBB9_9POAL</name>
<dbReference type="PIRSF" id="PIRSF037016">
    <property type="entry name" value="Pseudouridin_synth_euk_prd"/>
    <property type="match status" value="1"/>
</dbReference>
<evidence type="ECO:0000256" key="4">
    <source>
        <dbReference type="SAM" id="MobiDB-lite"/>
    </source>
</evidence>
<dbReference type="Gene3D" id="3.30.2350.20">
    <property type="entry name" value="TruD, catalytic domain"/>
    <property type="match status" value="2"/>
</dbReference>
<dbReference type="Pfam" id="PF01142">
    <property type="entry name" value="TruD"/>
    <property type="match status" value="1"/>
</dbReference>
<dbReference type="SUPFAM" id="SSF55120">
    <property type="entry name" value="Pseudouridine synthase"/>
    <property type="match status" value="1"/>
</dbReference>
<evidence type="ECO:0000313" key="7">
    <source>
        <dbReference type="Proteomes" id="UP000324897"/>
    </source>
</evidence>
<dbReference type="FunFam" id="3.30.2350.20:FF:000010">
    <property type="entry name" value="Putative pseudouridine synthase YOR243C family"/>
    <property type="match status" value="1"/>
</dbReference>
<evidence type="ECO:0000256" key="3">
    <source>
        <dbReference type="ARBA" id="ARBA00023235"/>
    </source>
</evidence>
<evidence type="ECO:0000259" key="5">
    <source>
        <dbReference type="PROSITE" id="PS50984"/>
    </source>
</evidence>
<reference evidence="6 7" key="1">
    <citation type="journal article" date="2019" name="Sci. Rep.">
        <title>A high-quality genome of Eragrostis curvula grass provides insights into Poaceae evolution and supports new strategies to enhance forage quality.</title>
        <authorList>
            <person name="Carballo J."/>
            <person name="Santos B.A.C.M."/>
            <person name="Zappacosta D."/>
            <person name="Garbus I."/>
            <person name="Selva J.P."/>
            <person name="Gallo C.A."/>
            <person name="Diaz A."/>
            <person name="Albertini E."/>
            <person name="Caccamo M."/>
            <person name="Echenique V."/>
        </authorList>
    </citation>
    <scope>NUCLEOTIDE SEQUENCE [LARGE SCALE GENOMIC DNA]</scope>
    <source>
        <strain evidence="7">cv. Victoria</strain>
        <tissue evidence="6">Leaf</tissue>
    </source>
</reference>
<dbReference type="InterPro" id="IPR042214">
    <property type="entry name" value="TruD_catalytic"/>
</dbReference>
<dbReference type="GO" id="GO:0001522">
    <property type="term" value="P:pseudouridine synthesis"/>
    <property type="evidence" value="ECO:0007669"/>
    <property type="project" value="InterPro"/>
</dbReference>
<dbReference type="AlphaFoldDB" id="A0A5J9UBB9"/>
<dbReference type="GO" id="GO:0008033">
    <property type="term" value="P:tRNA processing"/>
    <property type="evidence" value="ECO:0007669"/>
    <property type="project" value="UniProtKB-KW"/>
</dbReference>
<evidence type="ECO:0000313" key="6">
    <source>
        <dbReference type="EMBL" id="TVU20657.1"/>
    </source>
</evidence>
<dbReference type="Gramene" id="TVU20657">
    <property type="protein sequence ID" value="TVU20657"/>
    <property type="gene ID" value="EJB05_36875"/>
</dbReference>
<feature type="domain" description="TRUD" evidence="5">
    <location>
        <begin position="344"/>
        <end position="585"/>
    </location>
</feature>
<dbReference type="InterPro" id="IPR001656">
    <property type="entry name" value="PsdUridine_synth_TruD"/>
</dbReference>
<dbReference type="InterPro" id="IPR020119">
    <property type="entry name" value="PsdUridine_synth_TruD_CS"/>
</dbReference>
<protein>
    <recommendedName>
        <fullName evidence="5">TRUD domain-containing protein</fullName>
    </recommendedName>
</protein>
<dbReference type="InterPro" id="IPR011760">
    <property type="entry name" value="PsdUridine_synth_TruD_insert"/>
</dbReference>
<comment type="caution">
    <text evidence="6">The sequence shown here is derived from an EMBL/GenBank/DDBJ whole genome shotgun (WGS) entry which is preliminary data.</text>
</comment>
<dbReference type="OrthoDB" id="447290at2759"/>
<dbReference type="Proteomes" id="UP000324897">
    <property type="component" value="Chromosome 7"/>
</dbReference>
<sequence>MARSSSLTETEAGISCFASSLPGFRGVLKHRYSDFIVNEVARDGALVRLSSFDLPTEVWDPPRNSEFAIVQLQFQSRTQSLLGLQCVDVTEAEKAAPSADADHTQALESFRVLCGDTDCDALRGLLERMSAGGDSDVLPVILSPDADKAHRSEVHNFFKKNFKFLVTDTVEHSDGVQKCIRVRLGSGAGGGRGGGGRGRKRKNMGGSGWRDDSPFDSRGSSNWSNDVGKFLRFHLYKENKDTQEALGAIGKMLGLQSRSFGFAGTKDKRAVTTQQVTVFKVQANKLATLNNRLFGIKVGNFCYVKEGLVLGQLMGNRFTITLRGVVAESEDIIKTAVDGLGKNGFINYYGLQRFGSGSVPTHLVGAALLRGEWKSARDDINEVRKHYKQHGDIDKALRNFPRHLVAERAILQCLKKCPGNYLQALKGIPRTLRLMYVHSYQSYLWNHAASMRVEKYGISQVVEGDLVYDKECPPGEATSVDDTSEADDGQTNSSEVDLCSVSQPEETIRSVKIVDSEDLLKGTYTFDDVVLPLPGSQALFPGNEVAEIYHGLARKDGISLTENAHGVKEFSITNMKGGYRRVFQRPIDFEWELLNYTDDSSSLAETDLDILSRTKPTEANELVSSGVSGDQLEDKLEKPSDTSVPTNGSSFTENKPVSNLDTVPRKLAIKLAFTLPTSSYATMAIRELLKTSTSVAYQKTLNC</sequence>
<feature type="compositionally biased region" description="Gly residues" evidence="4">
    <location>
        <begin position="187"/>
        <end position="196"/>
    </location>
</feature>
<dbReference type="GO" id="GO:0003723">
    <property type="term" value="F:RNA binding"/>
    <property type="evidence" value="ECO:0007669"/>
    <property type="project" value="InterPro"/>
</dbReference>
<feature type="region of interest" description="Disordered" evidence="4">
    <location>
        <begin position="622"/>
        <end position="657"/>
    </location>
</feature>
<proteinExistence type="inferred from homology"/>
<dbReference type="NCBIfam" id="TIGR00094">
    <property type="entry name" value="tRNA_TruD_broad"/>
    <property type="match status" value="1"/>
</dbReference>
<dbReference type="PROSITE" id="PS50984">
    <property type="entry name" value="TRUD"/>
    <property type="match status" value="1"/>
</dbReference>
<keyword evidence="2" id="KW-0819">tRNA processing</keyword>
<dbReference type="CDD" id="cd02576">
    <property type="entry name" value="PseudoU_synth_ScPUS7"/>
    <property type="match status" value="1"/>
</dbReference>
<dbReference type="EMBL" id="RWGY01000029">
    <property type="protein sequence ID" value="TVU20657.1"/>
    <property type="molecule type" value="Genomic_DNA"/>
</dbReference>
<keyword evidence="7" id="KW-1185">Reference proteome</keyword>
<comment type="similarity">
    <text evidence="1">Belongs to the pseudouridine synthase TruD family.</text>
</comment>
<accession>A0A5J9UBB9</accession>
<feature type="non-terminal residue" evidence="6">
    <location>
        <position position="1"/>
    </location>
</feature>
<dbReference type="PANTHER" id="PTHR13326">
    <property type="entry name" value="TRNA PSEUDOURIDINE SYNTHASE D"/>
    <property type="match status" value="1"/>
</dbReference>
<feature type="compositionally biased region" description="Polar residues" evidence="4">
    <location>
        <begin position="641"/>
        <end position="657"/>
    </location>
</feature>
<dbReference type="GO" id="GO:0009982">
    <property type="term" value="F:pseudouridine synthase activity"/>
    <property type="evidence" value="ECO:0007669"/>
    <property type="project" value="InterPro"/>
</dbReference>
<dbReference type="FunFam" id="3.30.2350.20:FF:000006">
    <property type="entry name" value="Multisubstrate pseudouridine synthase 7"/>
    <property type="match status" value="1"/>
</dbReference>
<feature type="compositionally biased region" description="Polar residues" evidence="4">
    <location>
        <begin position="489"/>
        <end position="499"/>
    </location>
</feature>
<dbReference type="PANTHER" id="PTHR13326:SF21">
    <property type="entry name" value="PSEUDOURIDYLATE SYNTHASE PUS7L"/>
    <property type="match status" value="1"/>
</dbReference>
<dbReference type="PROSITE" id="PS01268">
    <property type="entry name" value="UPF0024"/>
    <property type="match status" value="1"/>
</dbReference>
<dbReference type="InterPro" id="IPR020103">
    <property type="entry name" value="PsdUridine_synth_cat_dom_sf"/>
</dbReference>
<keyword evidence="3" id="KW-0413">Isomerase</keyword>
<organism evidence="6 7">
    <name type="scientific">Eragrostis curvula</name>
    <name type="common">weeping love grass</name>
    <dbReference type="NCBI Taxonomy" id="38414"/>
    <lineage>
        <taxon>Eukaryota</taxon>
        <taxon>Viridiplantae</taxon>
        <taxon>Streptophyta</taxon>
        <taxon>Embryophyta</taxon>
        <taxon>Tracheophyta</taxon>
        <taxon>Spermatophyta</taxon>
        <taxon>Magnoliopsida</taxon>
        <taxon>Liliopsida</taxon>
        <taxon>Poales</taxon>
        <taxon>Poaceae</taxon>
        <taxon>PACMAD clade</taxon>
        <taxon>Chloridoideae</taxon>
        <taxon>Eragrostideae</taxon>
        <taxon>Eragrostidinae</taxon>
        <taxon>Eragrostis</taxon>
    </lineage>
</organism>
<dbReference type="FunFam" id="3.30.70.3160:FF:000001">
    <property type="entry name" value="Probable tRNA pseudouridine synthase D"/>
    <property type="match status" value="1"/>
</dbReference>
<gene>
    <name evidence="6" type="ORF">EJB05_36875</name>
</gene>
<feature type="region of interest" description="Disordered" evidence="4">
    <location>
        <begin position="473"/>
        <end position="499"/>
    </location>
</feature>
<evidence type="ECO:0000256" key="1">
    <source>
        <dbReference type="ARBA" id="ARBA00007953"/>
    </source>
</evidence>